<dbReference type="Pfam" id="PF13206">
    <property type="entry name" value="VSG_B"/>
    <property type="match status" value="1"/>
</dbReference>
<proteinExistence type="predicted"/>
<protein>
    <submittedName>
        <fullName evidence="12">Variant surface glycoprotein 1097</fullName>
    </submittedName>
</protein>
<evidence type="ECO:0000313" key="12">
    <source>
        <dbReference type="EMBL" id="AGH60037.1"/>
    </source>
</evidence>
<accession>M4SZB0</accession>
<dbReference type="VEuPathDB" id="TriTrypDB:Tb427_000537600"/>
<evidence type="ECO:0000256" key="8">
    <source>
        <dbReference type="ARBA" id="ARBA00023288"/>
    </source>
</evidence>
<keyword evidence="6" id="KW-0472">Membrane</keyword>
<feature type="domain" description="Trypanosome variant surface glycoprotein B-type N-terminal" evidence="11">
    <location>
        <begin position="13"/>
        <end position="362"/>
    </location>
</feature>
<dbReference type="VEuPathDB" id="TriTrypDB:Tb1125.Tb10.v4.0189"/>
<dbReference type="VEuPathDB" id="TriTrypDB:Tb11.v5.0946"/>
<dbReference type="GO" id="GO:0098552">
    <property type="term" value="C:side of membrane"/>
    <property type="evidence" value="ECO:0007669"/>
    <property type="project" value="UniProtKB-KW"/>
</dbReference>
<evidence type="ECO:0000256" key="3">
    <source>
        <dbReference type="ARBA" id="ARBA00022475"/>
    </source>
</evidence>
<name>M4SZB0_9TRYP</name>
<evidence type="ECO:0000256" key="9">
    <source>
        <dbReference type="SAM" id="MobiDB-lite"/>
    </source>
</evidence>
<dbReference type="GO" id="GO:0005886">
    <property type="term" value="C:plasma membrane"/>
    <property type="evidence" value="ECO:0007669"/>
    <property type="project" value="UniProtKB-SubCell"/>
</dbReference>
<reference evidence="12" key="2">
    <citation type="journal article" date="2014" name="Mol. Biochem. Parasitol.">
        <title>Capturing the variant surface glycoprotein repertoire (the VSGnome) of Trypanosoma brucei Lister 427.</title>
        <authorList>
            <person name="Cross G.A."/>
            <person name="Kim H.S."/>
            <person name="Wickstead B."/>
        </authorList>
    </citation>
    <scope>NUCLEOTIDE SEQUENCE</scope>
    <source>
        <strain evidence="12">Lister 427</strain>
    </source>
</reference>
<reference evidence="12" key="1">
    <citation type="submission" date="2013-02" db="EMBL/GenBank/DDBJ databases">
        <authorList>
            <person name="Cross G.A.M."/>
            <person name="Kim H.-S."/>
            <person name="Wickstead B."/>
        </authorList>
    </citation>
    <scope>NUCLEOTIDE SEQUENCE</scope>
    <source>
        <strain evidence="12">Lister 427</strain>
    </source>
</reference>
<feature type="chain" id="PRO_5004058656" evidence="10">
    <location>
        <begin position="20"/>
        <end position="481"/>
    </location>
</feature>
<evidence type="ECO:0000256" key="6">
    <source>
        <dbReference type="ARBA" id="ARBA00023136"/>
    </source>
</evidence>
<keyword evidence="3" id="KW-1003">Cell membrane</keyword>
<evidence type="ECO:0000256" key="5">
    <source>
        <dbReference type="ARBA" id="ARBA00022729"/>
    </source>
</evidence>
<keyword evidence="7" id="KW-0325">Glycoprotein</keyword>
<evidence type="ECO:0000256" key="1">
    <source>
        <dbReference type="ARBA" id="ARBA00002523"/>
    </source>
</evidence>
<feature type="region of interest" description="Disordered" evidence="9">
    <location>
        <begin position="119"/>
        <end position="143"/>
    </location>
</feature>
<comment type="function">
    <text evidence="1">VSG forms a coat on the surface of the parasite. The trypanosome evades the immune response of the host by expressing a series of antigenically distinct VSGs from an estimated 1000 VSG genes.</text>
</comment>
<keyword evidence="8" id="KW-0449">Lipoprotein</keyword>
<evidence type="ECO:0000259" key="11">
    <source>
        <dbReference type="Pfam" id="PF13206"/>
    </source>
</evidence>
<evidence type="ECO:0000256" key="7">
    <source>
        <dbReference type="ARBA" id="ARBA00023180"/>
    </source>
</evidence>
<keyword evidence="4" id="KW-0336">GPI-anchor</keyword>
<evidence type="ECO:0000256" key="10">
    <source>
        <dbReference type="SAM" id="SignalP"/>
    </source>
</evidence>
<sequence length="481" mass="52413">MSTNIFLVVSAVFLHMSNTCEPAAPEQNENAALFQTFCRLWRLTETQVPATTVDATGGTTYQDIQNYNMSVSSTDWQQLFDTEGADGEWDKMAITLKAKENKLEWEQYWPIWKRARKETKRPTDPWPKAHPHNPGGKPDQHSVRHIQRLAAAAKSKVRKLAAQAAETAADKIQAIESALRKAKCGTAEHAYDPEKKQCKELTAPAAKATQCATGQNGKSLANDIICICATTGIDVCGITAGTQIINAADIQTTAVGKIASSCPQGPEDEDLATAIDTTLATLGAHIGQRKYGASVHLLGTSHTTACTESDSAACVAYTPYFASGSKGLAAVPWVAQLRTAAKLYRQYKRADTAATTLAQQLTELGEDIARDYTRQPEILIESGNHPAAGQKEENKQQQNKCILRNKTAGECPTTDCDYDTEKRECKPKPVTETTAAGTKETSTVVDCSKHTVQTAFEPENKNIKKHCAFRKGKDNEDDKYA</sequence>
<evidence type="ECO:0000256" key="4">
    <source>
        <dbReference type="ARBA" id="ARBA00022622"/>
    </source>
</evidence>
<dbReference type="AlphaFoldDB" id="M4SZB0"/>
<keyword evidence="5 10" id="KW-0732">Signal</keyword>
<dbReference type="EMBL" id="KC612606">
    <property type="protein sequence ID" value="AGH60037.1"/>
    <property type="molecule type" value="Genomic_DNA"/>
</dbReference>
<dbReference type="InterPro" id="IPR025932">
    <property type="entry name" value="Trypano_VSG_B_N_dom"/>
</dbReference>
<organism evidence="12">
    <name type="scientific">Trypanosoma brucei</name>
    <dbReference type="NCBI Taxonomy" id="5691"/>
    <lineage>
        <taxon>Eukaryota</taxon>
        <taxon>Discoba</taxon>
        <taxon>Euglenozoa</taxon>
        <taxon>Kinetoplastea</taxon>
        <taxon>Metakinetoplastina</taxon>
        <taxon>Trypanosomatida</taxon>
        <taxon>Trypanosomatidae</taxon>
        <taxon>Trypanosoma</taxon>
    </lineage>
</organism>
<comment type="subcellular location">
    <subcellularLocation>
        <location evidence="2">Cell membrane</location>
        <topology evidence="2">Lipid-anchor</topology>
        <topology evidence="2">GPI-anchor</topology>
    </subcellularLocation>
</comment>
<evidence type="ECO:0000256" key="2">
    <source>
        <dbReference type="ARBA" id="ARBA00004609"/>
    </source>
</evidence>
<feature type="signal peptide" evidence="10">
    <location>
        <begin position="1"/>
        <end position="19"/>
    </location>
</feature>